<evidence type="ECO:0000313" key="2">
    <source>
        <dbReference type="Proteomes" id="UP000178197"/>
    </source>
</evidence>
<accession>A0A1F8FH35</accession>
<comment type="caution">
    <text evidence="1">The sequence shown here is derived from an EMBL/GenBank/DDBJ whole genome shotgun (WGS) entry which is preliminary data.</text>
</comment>
<sequence length="165" mass="19151">MTVILAGFYFLLKDRLENREENNHPISVGTSKGEDLEMYQTDIFSFQYPKGFVVNSYPVSGGGKIVAERITGQKEGFQIAFWPFDETGPLTIERIKKDIPDIEINNFRNIEIATDFPAVAFESADEIMGRTFEVWFIYKEKLYQVMTYPTFAEQMEKILTTLRFE</sequence>
<gene>
    <name evidence="1" type="ORF">A3C71_00030</name>
</gene>
<dbReference type="Proteomes" id="UP000178197">
    <property type="component" value="Unassembled WGS sequence"/>
</dbReference>
<dbReference type="EMBL" id="MGJT01000026">
    <property type="protein sequence ID" value="OGN11878.1"/>
    <property type="molecule type" value="Genomic_DNA"/>
</dbReference>
<protein>
    <submittedName>
        <fullName evidence="1">Uncharacterized protein</fullName>
    </submittedName>
</protein>
<proteinExistence type="predicted"/>
<reference evidence="1 2" key="1">
    <citation type="journal article" date="2016" name="Nat. Commun.">
        <title>Thousands of microbial genomes shed light on interconnected biogeochemical processes in an aquifer system.</title>
        <authorList>
            <person name="Anantharaman K."/>
            <person name="Brown C.T."/>
            <person name="Hug L.A."/>
            <person name="Sharon I."/>
            <person name="Castelle C.J."/>
            <person name="Probst A.J."/>
            <person name="Thomas B.C."/>
            <person name="Singh A."/>
            <person name="Wilkins M.J."/>
            <person name="Karaoz U."/>
            <person name="Brodie E.L."/>
            <person name="Williams K.H."/>
            <person name="Hubbard S.S."/>
            <person name="Banfield J.F."/>
        </authorList>
    </citation>
    <scope>NUCLEOTIDE SEQUENCE [LARGE SCALE GENOMIC DNA]</scope>
</reference>
<evidence type="ECO:0000313" key="1">
    <source>
        <dbReference type="EMBL" id="OGN11878.1"/>
    </source>
</evidence>
<dbReference type="AlphaFoldDB" id="A0A1F8FH35"/>
<name>A0A1F8FH35_9BACT</name>
<organism evidence="1 2">
    <name type="scientific">Candidatus Yanofskybacteria bacterium RIFCSPHIGHO2_02_FULL_43_15c</name>
    <dbReference type="NCBI Taxonomy" id="1802679"/>
    <lineage>
        <taxon>Bacteria</taxon>
        <taxon>Candidatus Yanofskyibacteriota</taxon>
    </lineage>
</organism>